<dbReference type="InterPro" id="IPR029058">
    <property type="entry name" value="AB_hydrolase_fold"/>
</dbReference>
<dbReference type="EMBL" id="CP000721">
    <property type="protein sequence ID" value="ABR35312.1"/>
    <property type="molecule type" value="Genomic_DNA"/>
</dbReference>
<feature type="domain" description="Dienelactone hydrolase" evidence="1">
    <location>
        <begin position="44"/>
        <end position="151"/>
    </location>
</feature>
<dbReference type="SUPFAM" id="SSF53474">
    <property type="entry name" value="alpha/beta-Hydrolases"/>
    <property type="match status" value="1"/>
</dbReference>
<dbReference type="Gene3D" id="1.10.10.800">
    <property type="match status" value="1"/>
</dbReference>
<evidence type="ECO:0000313" key="2">
    <source>
        <dbReference type="EMBL" id="ABR35312.1"/>
    </source>
</evidence>
<gene>
    <name evidence="2" type="ordered locus">Cbei_3182</name>
</gene>
<dbReference type="KEGG" id="cbe:Cbei_3182"/>
<organism evidence="2 3">
    <name type="scientific">Clostridium beijerinckii (strain ATCC 51743 / NCIMB 8052)</name>
    <name type="common">Clostridium acetobutylicum</name>
    <dbReference type="NCBI Taxonomy" id="290402"/>
    <lineage>
        <taxon>Bacteria</taxon>
        <taxon>Bacillati</taxon>
        <taxon>Bacillota</taxon>
        <taxon>Clostridia</taxon>
        <taxon>Eubacteriales</taxon>
        <taxon>Clostridiaceae</taxon>
        <taxon>Clostridium</taxon>
    </lineage>
</organism>
<evidence type="ECO:0000259" key="1">
    <source>
        <dbReference type="Pfam" id="PF01738"/>
    </source>
</evidence>
<dbReference type="Gene3D" id="3.40.50.1820">
    <property type="entry name" value="alpha/beta hydrolase"/>
    <property type="match status" value="1"/>
</dbReference>
<dbReference type="InterPro" id="IPR051411">
    <property type="entry name" value="Polyketide_trans_af380"/>
</dbReference>
<evidence type="ECO:0000313" key="3">
    <source>
        <dbReference type="Proteomes" id="UP000000565"/>
    </source>
</evidence>
<name>A6LY82_CLOB8</name>
<dbReference type="InterPro" id="IPR002925">
    <property type="entry name" value="Dienelactn_hydro"/>
</dbReference>
<protein>
    <submittedName>
        <fullName evidence="2">Alpha/beta superfamily-like hydrolase</fullName>
    </submittedName>
</protein>
<reference evidence="2 3" key="1">
    <citation type="submission" date="2007-06" db="EMBL/GenBank/DDBJ databases">
        <title>Complete sequence of Clostridium beijerinckii NCIMB 8052.</title>
        <authorList>
            <consortium name="US DOE Joint Genome Institute"/>
            <person name="Copeland A."/>
            <person name="Lucas S."/>
            <person name="Lapidus A."/>
            <person name="Barry K."/>
            <person name="Detter J.C."/>
            <person name="Glavina del Rio T."/>
            <person name="Hammon N."/>
            <person name="Israni S."/>
            <person name="Dalin E."/>
            <person name="Tice H."/>
            <person name="Pitluck S."/>
            <person name="Sims D."/>
            <person name="Brettin T."/>
            <person name="Bruce D."/>
            <person name="Tapia R."/>
            <person name="Brainard J."/>
            <person name="Schmutz J."/>
            <person name="Larimer F."/>
            <person name="Land M."/>
            <person name="Hauser L."/>
            <person name="Kyrpides N."/>
            <person name="Mikhailova N."/>
            <person name="Bennet G."/>
            <person name="Cann I."/>
            <person name="Chen J.-S."/>
            <person name="Contreras A.L."/>
            <person name="Jones D."/>
            <person name="Kashket E."/>
            <person name="Mitchell W."/>
            <person name="Stoddard S."/>
            <person name="Schwarz W."/>
            <person name="Qureshi N."/>
            <person name="Young M."/>
            <person name="Shi Z."/>
            <person name="Ezeji T."/>
            <person name="White B."/>
            <person name="Blaschek H."/>
            <person name="Richardson P."/>
        </authorList>
    </citation>
    <scope>NUCLEOTIDE SEQUENCE [LARGE SCALE GENOMIC DNA]</scope>
    <source>
        <strain evidence="3">ATCC 51743 / NCIMB 8052</strain>
    </source>
</reference>
<dbReference type="eggNOG" id="COG1073">
    <property type="taxonomic scope" value="Bacteria"/>
</dbReference>
<proteinExistence type="predicted"/>
<reference evidence="2 3" key="2">
    <citation type="journal article" date="2011" name="BMC Genomics">
        <title>Single-nucleotide resolution analysis of the transcriptome structure of Clostridium beijerinckii NCIMB 8052 using RNA-Seq.</title>
        <authorList>
            <person name="Wang Y."/>
            <person name="Li X."/>
            <person name="Mao Y."/>
            <person name="Blaschek H.P."/>
        </authorList>
    </citation>
    <scope>NUCLEOTIDE SEQUENCE [LARGE SCALE GENOMIC DNA]</scope>
    <source>
        <strain evidence="3">ATCC 51743 / NCIMB 8052</strain>
    </source>
</reference>
<dbReference type="AlphaFoldDB" id="A6LY82"/>
<dbReference type="PANTHER" id="PTHR47751">
    <property type="entry name" value="SUPERFAMILY HYDROLASE, PUTATIVE (AFU_ORTHOLOGUE AFUA_2G16580)-RELATED"/>
    <property type="match status" value="1"/>
</dbReference>
<dbReference type="Pfam" id="PF01738">
    <property type="entry name" value="DLH"/>
    <property type="match status" value="1"/>
</dbReference>
<accession>A6LY82</accession>
<sequence length="320" mass="35104">MISYGNYKKFNREERVVMMKHVTFKNANIEMKGDLYTQENFDESKKYPAIVAVHPGGAVKEQVSGLYSKRMAEMGYIALAFDASHQGESGGEPRYLENPTERVEDIRSAIDYLSTLSYVDMEKVGVLGICAGGGYSINAALTEKRIKAVATISAFDIGAGFRGDGMLGGLEATLETLNKVAAMRSAQTNGEDSLYITYVPNTEEEAKANPMVLMKEAYDYYRTPRAQHPNSTNKLLFTSLDKIIAFSAFGFVPTLLTQPILAIVGSEANTKGFSENAIELANSPKELFEVKGATHIAMYDVPEYVNQAVNKLGEFFGGNL</sequence>
<dbReference type="RefSeq" id="WP_012059363.1">
    <property type="nucleotide sequence ID" value="NC_009617.1"/>
</dbReference>
<keyword evidence="2" id="KW-0378">Hydrolase</keyword>
<dbReference type="GO" id="GO:0016787">
    <property type="term" value="F:hydrolase activity"/>
    <property type="evidence" value="ECO:0007669"/>
    <property type="project" value="UniProtKB-KW"/>
</dbReference>
<dbReference type="Proteomes" id="UP000000565">
    <property type="component" value="Chromosome"/>
</dbReference>
<dbReference type="HOGENOM" id="CLU_048587_0_0_9"/>
<dbReference type="PANTHER" id="PTHR47751:SF1">
    <property type="entry name" value="SUPERFAMILY HYDROLASE, PUTATIVE (AFU_ORTHOLOGUE AFUA_2G16580)-RELATED"/>
    <property type="match status" value="1"/>
</dbReference>
<reference evidence="2 3" key="3">
    <citation type="journal article" date="2012" name="BMC Genomics">
        <title>Genome-wide dynamic transcriptional profiling in clostridium beijerinckii NCIMB 8052 using single-nucleotide resolution RNA-Seq.</title>
        <authorList>
            <person name="Wang Y."/>
            <person name="Li X."/>
            <person name="Mao Y."/>
            <person name="Blaschek H.P."/>
        </authorList>
    </citation>
    <scope>NUCLEOTIDE SEQUENCE [LARGE SCALE GENOMIC DNA]</scope>
    <source>
        <strain evidence="3">ATCC 51743 / NCIMB 8052</strain>
    </source>
</reference>